<keyword evidence="1" id="KW-0040">ANK repeat</keyword>
<dbReference type="SUPFAM" id="SSF48403">
    <property type="entry name" value="Ankyrin repeat"/>
    <property type="match status" value="1"/>
</dbReference>
<name>A0A699YRA0_HAELA</name>
<gene>
    <name evidence="2" type="ORF">HaLaN_04414</name>
</gene>
<dbReference type="Gene3D" id="1.25.40.20">
    <property type="entry name" value="Ankyrin repeat-containing domain"/>
    <property type="match status" value="1"/>
</dbReference>
<feature type="repeat" description="ANK" evidence="1">
    <location>
        <begin position="39"/>
        <end position="77"/>
    </location>
</feature>
<organism evidence="2 3">
    <name type="scientific">Haematococcus lacustris</name>
    <name type="common">Green alga</name>
    <name type="synonym">Haematococcus pluvialis</name>
    <dbReference type="NCBI Taxonomy" id="44745"/>
    <lineage>
        <taxon>Eukaryota</taxon>
        <taxon>Viridiplantae</taxon>
        <taxon>Chlorophyta</taxon>
        <taxon>core chlorophytes</taxon>
        <taxon>Chlorophyceae</taxon>
        <taxon>CS clade</taxon>
        <taxon>Chlamydomonadales</taxon>
        <taxon>Haematococcaceae</taxon>
        <taxon>Haematococcus</taxon>
    </lineage>
</organism>
<evidence type="ECO:0000313" key="2">
    <source>
        <dbReference type="EMBL" id="GFH09304.1"/>
    </source>
</evidence>
<reference evidence="2 3" key="1">
    <citation type="submission" date="2020-02" db="EMBL/GenBank/DDBJ databases">
        <title>Draft genome sequence of Haematococcus lacustris strain NIES-144.</title>
        <authorList>
            <person name="Morimoto D."/>
            <person name="Nakagawa S."/>
            <person name="Yoshida T."/>
            <person name="Sawayama S."/>
        </authorList>
    </citation>
    <scope>NUCLEOTIDE SEQUENCE [LARGE SCALE GENOMIC DNA]</scope>
    <source>
        <strain evidence="2 3">NIES-144</strain>
    </source>
</reference>
<dbReference type="PROSITE" id="PS50297">
    <property type="entry name" value="ANK_REP_REGION"/>
    <property type="match status" value="1"/>
</dbReference>
<dbReference type="PROSITE" id="PS50088">
    <property type="entry name" value="ANK_REPEAT"/>
    <property type="match status" value="1"/>
</dbReference>
<dbReference type="Pfam" id="PF00023">
    <property type="entry name" value="Ank"/>
    <property type="match status" value="1"/>
</dbReference>
<accession>A0A699YRA0</accession>
<evidence type="ECO:0000313" key="3">
    <source>
        <dbReference type="Proteomes" id="UP000485058"/>
    </source>
</evidence>
<proteinExistence type="predicted"/>
<dbReference type="Proteomes" id="UP000485058">
    <property type="component" value="Unassembled WGS sequence"/>
</dbReference>
<protein>
    <submittedName>
        <fullName evidence="2">Uncharacterized protein</fullName>
    </submittedName>
</protein>
<dbReference type="InterPro" id="IPR036770">
    <property type="entry name" value="Ankyrin_rpt-contain_sf"/>
</dbReference>
<evidence type="ECO:0000256" key="1">
    <source>
        <dbReference type="PROSITE-ProRule" id="PRU00023"/>
    </source>
</evidence>
<sequence>MLKIFGELSAAEAAIAGDIQALRLAIQKHPRRVNKAHTRGACALHLAAGNSSCLEDIRNAMVRELLNRGADPRLQDE</sequence>
<feature type="non-terminal residue" evidence="2">
    <location>
        <position position="77"/>
    </location>
</feature>
<keyword evidence="3" id="KW-1185">Reference proteome</keyword>
<comment type="caution">
    <text evidence="2">The sequence shown here is derived from an EMBL/GenBank/DDBJ whole genome shotgun (WGS) entry which is preliminary data.</text>
</comment>
<feature type="non-terminal residue" evidence="2">
    <location>
        <position position="1"/>
    </location>
</feature>
<dbReference type="EMBL" id="BLLF01000224">
    <property type="protein sequence ID" value="GFH09304.1"/>
    <property type="molecule type" value="Genomic_DNA"/>
</dbReference>
<dbReference type="AlphaFoldDB" id="A0A699YRA0"/>
<dbReference type="InterPro" id="IPR002110">
    <property type="entry name" value="Ankyrin_rpt"/>
</dbReference>